<comment type="caution">
    <text evidence="5">The sequence shown here is derived from an EMBL/GenBank/DDBJ whole genome shotgun (WGS) entry which is preliminary data.</text>
</comment>
<dbReference type="STRING" id="83219.PM02_07450"/>
<dbReference type="InterPro" id="IPR006913">
    <property type="entry name" value="CENP-V/GFA"/>
</dbReference>
<accession>A0A061SVL8</accession>
<organism evidence="5 6">
    <name type="scientific">Sulfitobacter mediterraneus</name>
    <dbReference type="NCBI Taxonomy" id="83219"/>
    <lineage>
        <taxon>Bacteria</taxon>
        <taxon>Pseudomonadati</taxon>
        <taxon>Pseudomonadota</taxon>
        <taxon>Alphaproteobacteria</taxon>
        <taxon>Rhodobacterales</taxon>
        <taxon>Roseobacteraceae</taxon>
        <taxon>Sulfitobacter</taxon>
    </lineage>
</organism>
<dbReference type="InterPro" id="IPR011057">
    <property type="entry name" value="Mss4-like_sf"/>
</dbReference>
<comment type="similarity">
    <text evidence="1">Belongs to the Gfa family.</text>
</comment>
<evidence type="ECO:0000256" key="2">
    <source>
        <dbReference type="ARBA" id="ARBA00022723"/>
    </source>
</evidence>
<dbReference type="eggNOG" id="COG3791">
    <property type="taxonomic scope" value="Bacteria"/>
</dbReference>
<dbReference type="PANTHER" id="PTHR33337">
    <property type="entry name" value="GFA DOMAIN-CONTAINING PROTEIN"/>
    <property type="match status" value="1"/>
</dbReference>
<gene>
    <name evidence="5" type="ORF">PM02_07450</name>
</gene>
<dbReference type="GO" id="GO:0046872">
    <property type="term" value="F:metal ion binding"/>
    <property type="evidence" value="ECO:0007669"/>
    <property type="project" value="UniProtKB-KW"/>
</dbReference>
<name>A0A061SVL8_9RHOB</name>
<dbReference type="AlphaFoldDB" id="A0A061SVL8"/>
<evidence type="ECO:0000256" key="4">
    <source>
        <dbReference type="ARBA" id="ARBA00023239"/>
    </source>
</evidence>
<sequence>MRGSCLCGLVKYEISGSPRPVVGCHCTQCRKSSGHYVAATQTAKSSIAITGQDHLTWFQSSQTARRGFCATCGSQMFWTEETSDNISVMAGSIDGDSGLSMDRQLYPDDKGDYYALPEVAVVDQSTLK</sequence>
<dbReference type="RefSeq" id="WP_037906843.1">
    <property type="nucleotide sequence ID" value="NZ_CP068998.1"/>
</dbReference>
<dbReference type="Proteomes" id="UP000027337">
    <property type="component" value="Unassembled WGS sequence"/>
</dbReference>
<keyword evidence="4" id="KW-0456">Lyase</keyword>
<keyword evidence="2" id="KW-0479">Metal-binding</keyword>
<dbReference type="EMBL" id="JEMU01000005">
    <property type="protein sequence ID" value="KAJ03649.1"/>
    <property type="molecule type" value="Genomic_DNA"/>
</dbReference>
<reference evidence="5 6" key="1">
    <citation type="journal article" date="2014" name="Genome Announc.">
        <title>Draft Genome Sequences of Two Isolates of the Roseobacter Group, Sulfitobacter sp. Strains 3SOLIMAR09 and 1FIGIMAR09, from Harbors of Mallorca Island (Mediterranean Sea).</title>
        <authorList>
            <person name="Mas-Llado M."/>
            <person name="Pina-Villalonga J.M."/>
            <person name="Brunet-Galmes I."/>
            <person name="Nogales B."/>
            <person name="Bosch R."/>
        </authorList>
    </citation>
    <scope>NUCLEOTIDE SEQUENCE [LARGE SCALE GENOMIC DNA]</scope>
    <source>
        <strain evidence="5 6">1FIGIMAR09</strain>
    </source>
</reference>
<evidence type="ECO:0000256" key="1">
    <source>
        <dbReference type="ARBA" id="ARBA00005495"/>
    </source>
</evidence>
<dbReference type="GeneID" id="72439696"/>
<evidence type="ECO:0000313" key="5">
    <source>
        <dbReference type="EMBL" id="KAJ03649.1"/>
    </source>
</evidence>
<dbReference type="PROSITE" id="PS51891">
    <property type="entry name" value="CENP_V_GFA"/>
    <property type="match status" value="1"/>
</dbReference>
<keyword evidence="3" id="KW-0862">Zinc</keyword>
<dbReference type="PANTHER" id="PTHR33337:SF40">
    <property type="entry name" value="CENP-V_GFA DOMAIN-CONTAINING PROTEIN-RELATED"/>
    <property type="match status" value="1"/>
</dbReference>
<keyword evidence="6" id="KW-1185">Reference proteome</keyword>
<evidence type="ECO:0000313" key="6">
    <source>
        <dbReference type="Proteomes" id="UP000027337"/>
    </source>
</evidence>
<dbReference type="GO" id="GO:0016846">
    <property type="term" value="F:carbon-sulfur lyase activity"/>
    <property type="evidence" value="ECO:0007669"/>
    <property type="project" value="InterPro"/>
</dbReference>
<dbReference type="SUPFAM" id="SSF51316">
    <property type="entry name" value="Mss4-like"/>
    <property type="match status" value="1"/>
</dbReference>
<dbReference type="Pfam" id="PF04828">
    <property type="entry name" value="GFA"/>
    <property type="match status" value="1"/>
</dbReference>
<dbReference type="Gene3D" id="3.90.1590.10">
    <property type="entry name" value="glutathione-dependent formaldehyde- activating enzyme (gfa)"/>
    <property type="match status" value="1"/>
</dbReference>
<protein>
    <submittedName>
        <fullName evidence="5">Uncharacterized protein</fullName>
    </submittedName>
</protein>
<evidence type="ECO:0000256" key="3">
    <source>
        <dbReference type="ARBA" id="ARBA00022833"/>
    </source>
</evidence>
<proteinExistence type="inferred from homology"/>